<dbReference type="Pfam" id="PF01209">
    <property type="entry name" value="Ubie_methyltran"/>
    <property type="match status" value="1"/>
</dbReference>
<evidence type="ECO:0000313" key="3">
    <source>
        <dbReference type="Proteomes" id="UP000029843"/>
    </source>
</evidence>
<protein>
    <submittedName>
        <fullName evidence="2">UbiE/COQ5 methyltransferase</fullName>
    </submittedName>
</protein>
<dbReference type="SUPFAM" id="SSF53335">
    <property type="entry name" value="S-adenosyl-L-methionine-dependent methyltransferases"/>
    <property type="match status" value="1"/>
</dbReference>
<gene>
    <name evidence="2" type="ORF">ND2E_0209</name>
</gene>
<dbReference type="InterPro" id="IPR029063">
    <property type="entry name" value="SAM-dependent_MTases_sf"/>
</dbReference>
<name>A0A099KEX0_COLPS</name>
<dbReference type="GO" id="GO:0032259">
    <property type="term" value="P:methylation"/>
    <property type="evidence" value="ECO:0007669"/>
    <property type="project" value="UniProtKB-KW"/>
</dbReference>
<feature type="signal peptide" evidence="1">
    <location>
        <begin position="1"/>
        <end position="31"/>
    </location>
</feature>
<keyword evidence="2" id="KW-0489">Methyltransferase</keyword>
<comment type="caution">
    <text evidence="2">The sequence shown here is derived from an EMBL/GenBank/DDBJ whole genome shotgun (WGS) entry which is preliminary data.</text>
</comment>
<feature type="chain" id="PRO_5001948872" evidence="1">
    <location>
        <begin position="32"/>
        <end position="251"/>
    </location>
</feature>
<dbReference type="Gene3D" id="3.40.50.150">
    <property type="entry name" value="Vaccinia Virus protein VP39"/>
    <property type="match status" value="1"/>
</dbReference>
<dbReference type="Proteomes" id="UP000029843">
    <property type="component" value="Unassembled WGS sequence"/>
</dbReference>
<dbReference type="AlphaFoldDB" id="A0A099KEX0"/>
<evidence type="ECO:0000256" key="1">
    <source>
        <dbReference type="SAM" id="SignalP"/>
    </source>
</evidence>
<dbReference type="PATRIC" id="fig|28229.4.peg.3149"/>
<organism evidence="2 3">
    <name type="scientific">Colwellia psychrerythraea</name>
    <name type="common">Vibrio psychroerythus</name>
    <dbReference type="NCBI Taxonomy" id="28229"/>
    <lineage>
        <taxon>Bacteria</taxon>
        <taxon>Pseudomonadati</taxon>
        <taxon>Pseudomonadota</taxon>
        <taxon>Gammaproteobacteria</taxon>
        <taxon>Alteromonadales</taxon>
        <taxon>Colwelliaceae</taxon>
        <taxon>Colwellia</taxon>
    </lineage>
</organism>
<keyword evidence="2" id="KW-0808">Transferase</keyword>
<dbReference type="RefSeq" id="WP_223303653.1">
    <property type="nucleotide sequence ID" value="NZ_JQED01000042.1"/>
</dbReference>
<dbReference type="GO" id="GO:0008168">
    <property type="term" value="F:methyltransferase activity"/>
    <property type="evidence" value="ECO:0007669"/>
    <property type="project" value="UniProtKB-KW"/>
</dbReference>
<dbReference type="CDD" id="cd02440">
    <property type="entry name" value="AdoMet_MTases"/>
    <property type="match status" value="1"/>
</dbReference>
<sequence precursor="true">MKMKNFQKKITTKLAVLTALSIVAISAPLVAGTLDLSGRSDNDTQQDSGRKPAQVLDFVGVKKGDKVLDLLAGGGYYTELLSRVVGEKGAVTLQIPKAYLKYAEKSIKVRLANDRLKNVTYLLSEADDLKLGKNTYDSAFLVLGFHDMFFQEESWNFTADEVMPQVLNSLKSGGKLLVIDHEAAENSGIRDVKSLHRIDSVFVKEDLEKRGFKLIKTSRILENKKDEHSKLVFVPELRRKTDRFVMLFEKI</sequence>
<dbReference type="InterPro" id="IPR016980">
    <property type="entry name" value="S-AdoMet-dep_MeTrfase_Alr7345"/>
</dbReference>
<keyword evidence="1" id="KW-0732">Signal</keyword>
<dbReference type="EMBL" id="JQED01000042">
    <property type="protein sequence ID" value="KGJ88916.1"/>
    <property type="molecule type" value="Genomic_DNA"/>
</dbReference>
<evidence type="ECO:0000313" key="2">
    <source>
        <dbReference type="EMBL" id="KGJ88916.1"/>
    </source>
</evidence>
<proteinExistence type="predicted"/>
<reference evidence="2 3" key="1">
    <citation type="submission" date="2014-08" db="EMBL/GenBank/DDBJ databases">
        <title>Genomic and Phenotypic Diversity of Colwellia psychrerythraea strains from Disparate Marine Basins.</title>
        <authorList>
            <person name="Techtmann S.M."/>
            <person name="Stelling S.C."/>
            <person name="Utturkar S.M."/>
            <person name="Alshibli N."/>
            <person name="Harris A."/>
            <person name="Brown S.D."/>
            <person name="Hazen T.C."/>
        </authorList>
    </citation>
    <scope>NUCLEOTIDE SEQUENCE [LARGE SCALE GENOMIC DNA]</scope>
    <source>
        <strain evidence="2 3">ND2E</strain>
    </source>
</reference>
<dbReference type="PIRSF" id="PIRSF031679">
    <property type="entry name" value="Mtase_Alr7345_prd"/>
    <property type="match status" value="1"/>
</dbReference>
<accession>A0A099KEX0</accession>